<dbReference type="GeneID" id="111099450"/>
<dbReference type="PANTHER" id="PTHR35558:SF1">
    <property type="entry name" value="ENDONUCLEASE_EXONUCLEASE_PHOSPHATASE DOMAIN-CONTAINING PROTEIN"/>
    <property type="match status" value="1"/>
</dbReference>
<protein>
    <submittedName>
        <fullName evidence="3 4">Uncharacterized protein LOC111099450 isoform X1</fullName>
    </submittedName>
</protein>
<reference evidence="3 4" key="1">
    <citation type="submission" date="2025-04" db="UniProtKB">
        <authorList>
            <consortium name="RefSeq"/>
        </authorList>
    </citation>
    <scope>IDENTIFICATION</scope>
    <source>
        <tissue evidence="3 4">Whole sample</tissue>
    </source>
</reference>
<evidence type="ECO:0000256" key="1">
    <source>
        <dbReference type="SAM" id="MobiDB-lite"/>
    </source>
</evidence>
<gene>
    <name evidence="3 4" type="primary">LOC111099450</name>
</gene>
<sequence>MPRKRRGAVEDPKAAAGLAKSHRKEKPPASRNVGLPQPSQPPPTVQAPPAPQDSHIPQDPPLAQSQAQVLQAQQSMHNPPPSHTPDLWQNTQPVQDLLHRQELAQQPTEGNHVYMQSIHNVGLHVSDSIKQNILQGKYIELQTLLPPTGGYGGNVGHKKLVLNNMGEIMAKDTTKKIDSIEKWTDAMHIFASIYLAFHPNKAAELIKYIHTVRLGAARGAVSWYDYDVQYRLRKAMNPSTSWGEVDTELWLLYMSPRVSKPPSITSGAKCFDYNNKGLCSKSQCQYLYLCTSCGGVHSQINCNQSSKQFAHNGQRQNAFGSNPSNLPSTTNQEF</sequence>
<feature type="region of interest" description="Disordered" evidence="1">
    <location>
        <begin position="1"/>
        <end position="89"/>
    </location>
</feature>
<proteinExistence type="predicted"/>
<evidence type="ECO:0000313" key="4">
    <source>
        <dbReference type="RefSeq" id="XP_022286439.1"/>
    </source>
</evidence>
<feature type="compositionally biased region" description="Low complexity" evidence="1">
    <location>
        <begin position="62"/>
        <end position="75"/>
    </location>
</feature>
<feature type="compositionally biased region" description="Pro residues" evidence="1">
    <location>
        <begin position="38"/>
        <end position="51"/>
    </location>
</feature>
<dbReference type="RefSeq" id="XP_022286439.1">
    <property type="nucleotide sequence ID" value="XM_022430731.1"/>
</dbReference>
<name>A0A8B8A708_CRAVI</name>
<evidence type="ECO:0000313" key="2">
    <source>
        <dbReference type="Proteomes" id="UP000694844"/>
    </source>
</evidence>
<dbReference type="RefSeq" id="XP_022286438.1">
    <property type="nucleotide sequence ID" value="XM_022430730.1"/>
</dbReference>
<dbReference type="PANTHER" id="PTHR35558">
    <property type="entry name" value="SGNH_HYDRO DOMAIN-CONTAINING PROTEIN"/>
    <property type="match status" value="1"/>
</dbReference>
<feature type="region of interest" description="Disordered" evidence="1">
    <location>
        <begin position="313"/>
        <end position="334"/>
    </location>
</feature>
<dbReference type="AlphaFoldDB" id="A0A8B8A708"/>
<keyword evidence="2" id="KW-1185">Reference proteome</keyword>
<dbReference type="KEGG" id="cvn:111099450"/>
<accession>A0A8B8A708</accession>
<dbReference type="OrthoDB" id="6149021at2759"/>
<evidence type="ECO:0000313" key="3">
    <source>
        <dbReference type="RefSeq" id="XP_022286438.1"/>
    </source>
</evidence>
<organism evidence="2 3">
    <name type="scientific">Crassostrea virginica</name>
    <name type="common">Eastern oyster</name>
    <dbReference type="NCBI Taxonomy" id="6565"/>
    <lineage>
        <taxon>Eukaryota</taxon>
        <taxon>Metazoa</taxon>
        <taxon>Spiralia</taxon>
        <taxon>Lophotrochozoa</taxon>
        <taxon>Mollusca</taxon>
        <taxon>Bivalvia</taxon>
        <taxon>Autobranchia</taxon>
        <taxon>Pteriomorphia</taxon>
        <taxon>Ostreida</taxon>
        <taxon>Ostreoidea</taxon>
        <taxon>Ostreidae</taxon>
        <taxon>Crassostrea</taxon>
    </lineage>
</organism>
<dbReference type="Proteomes" id="UP000694844">
    <property type="component" value="Chromosome 6"/>
</dbReference>